<dbReference type="PANTHER" id="PTHR33124:SF2">
    <property type="entry name" value="OS06G0653200 PROTEIN"/>
    <property type="match status" value="1"/>
</dbReference>
<dbReference type="SUPFAM" id="SSF47459">
    <property type="entry name" value="HLH, helix-loop-helix DNA-binding domain"/>
    <property type="match status" value="1"/>
</dbReference>
<comment type="similarity">
    <text evidence="1">Belongs to the bHLH protein family.</text>
</comment>
<protein>
    <recommendedName>
        <fullName evidence="4">IBH1-like N-terminal domain-containing protein</fullName>
    </recommendedName>
</protein>
<reference evidence="5" key="2">
    <citation type="submission" date="2018-05" db="EMBL/GenBank/DDBJ databases">
        <title>OpunRS2 (Oryza punctata Reference Sequence Version 2).</title>
        <authorList>
            <person name="Zhang J."/>
            <person name="Kudrna D."/>
            <person name="Lee S."/>
            <person name="Talag J."/>
            <person name="Welchert J."/>
            <person name="Wing R.A."/>
        </authorList>
    </citation>
    <scope>NUCLEOTIDE SEQUENCE [LARGE SCALE GENOMIC DNA]</scope>
</reference>
<keyword evidence="2" id="KW-0805">Transcription regulation</keyword>
<dbReference type="Proteomes" id="UP000026962">
    <property type="component" value="Chromosome 6"/>
</dbReference>
<reference evidence="5" key="1">
    <citation type="submission" date="2015-04" db="UniProtKB">
        <authorList>
            <consortium name="EnsemblPlants"/>
        </authorList>
    </citation>
    <scope>IDENTIFICATION</scope>
</reference>
<keyword evidence="3" id="KW-0804">Transcription</keyword>
<dbReference type="HOGENOM" id="CLU_088059_0_0_1"/>
<dbReference type="STRING" id="4537.A0A0E0LE62"/>
<organism evidence="5">
    <name type="scientific">Oryza punctata</name>
    <name type="common">Red rice</name>
    <dbReference type="NCBI Taxonomy" id="4537"/>
    <lineage>
        <taxon>Eukaryota</taxon>
        <taxon>Viridiplantae</taxon>
        <taxon>Streptophyta</taxon>
        <taxon>Embryophyta</taxon>
        <taxon>Tracheophyta</taxon>
        <taxon>Spermatophyta</taxon>
        <taxon>Magnoliopsida</taxon>
        <taxon>Liliopsida</taxon>
        <taxon>Poales</taxon>
        <taxon>Poaceae</taxon>
        <taxon>BOP clade</taxon>
        <taxon>Oryzoideae</taxon>
        <taxon>Oryzeae</taxon>
        <taxon>Oryzinae</taxon>
        <taxon>Oryza</taxon>
    </lineage>
</organism>
<dbReference type="OMA" id="MNISECM"/>
<keyword evidence="6" id="KW-1185">Reference proteome</keyword>
<evidence type="ECO:0000256" key="3">
    <source>
        <dbReference type="ARBA" id="ARBA00023163"/>
    </source>
</evidence>
<dbReference type="eggNOG" id="ENOG502RYWW">
    <property type="taxonomic scope" value="Eukaryota"/>
</dbReference>
<dbReference type="AlphaFoldDB" id="A0A0E0LE62"/>
<dbReference type="InterPro" id="IPR036638">
    <property type="entry name" value="HLH_DNA-bd_sf"/>
</dbReference>
<evidence type="ECO:0000256" key="2">
    <source>
        <dbReference type="ARBA" id="ARBA00023015"/>
    </source>
</evidence>
<feature type="domain" description="IBH1-like N-terminal" evidence="4">
    <location>
        <begin position="2"/>
        <end position="60"/>
    </location>
</feature>
<name>A0A0E0LE62_ORYPU</name>
<accession>A0A0E0LE62</accession>
<sequence>MSFKQAFLKNLLLSLQDCSTTKPLNAMSLHERKRAVKSSADVAMATAHGGGGARWPKAIILQQPAAAKACKARRCRRIVRRCCGEKTRSGRRRCAAAGGGGEMMARRLVRRRAMALRKVIPGGDAMDEVALLREAMDYVVHLRAQVDVLRRVSEAVQRRSTSPRYVTKH</sequence>
<dbReference type="PANTHER" id="PTHR33124">
    <property type="entry name" value="TRANSCRIPTION FACTOR IBH1-LIKE 1"/>
    <property type="match status" value="1"/>
</dbReference>
<evidence type="ECO:0000256" key="1">
    <source>
        <dbReference type="ARBA" id="ARBA00005510"/>
    </source>
</evidence>
<dbReference type="EnsemblPlants" id="OPUNC06G20950.1">
    <property type="protein sequence ID" value="OPUNC06G20950.1"/>
    <property type="gene ID" value="OPUNC06G20950"/>
</dbReference>
<dbReference type="GO" id="GO:0006355">
    <property type="term" value="P:regulation of DNA-templated transcription"/>
    <property type="evidence" value="ECO:0007669"/>
    <property type="project" value="InterPro"/>
</dbReference>
<proteinExistence type="inferred from homology"/>
<evidence type="ECO:0000313" key="5">
    <source>
        <dbReference type="EnsemblPlants" id="OPUNC06G20950.1"/>
    </source>
</evidence>
<dbReference type="Gramene" id="OPUNC06G20950.1">
    <property type="protein sequence ID" value="OPUNC06G20950.1"/>
    <property type="gene ID" value="OPUNC06G20950"/>
</dbReference>
<dbReference type="Pfam" id="PF26576">
    <property type="entry name" value="IBH1_N"/>
    <property type="match status" value="1"/>
</dbReference>
<evidence type="ECO:0000259" key="4">
    <source>
        <dbReference type="Pfam" id="PF26576"/>
    </source>
</evidence>
<evidence type="ECO:0000313" key="6">
    <source>
        <dbReference type="Proteomes" id="UP000026962"/>
    </source>
</evidence>
<dbReference type="GO" id="GO:0046983">
    <property type="term" value="F:protein dimerization activity"/>
    <property type="evidence" value="ECO:0007669"/>
    <property type="project" value="InterPro"/>
</dbReference>
<dbReference type="InterPro" id="IPR044660">
    <property type="entry name" value="IBH1-like"/>
</dbReference>
<dbReference type="InterPro" id="IPR059002">
    <property type="entry name" value="IBH1_N"/>
</dbReference>